<proteinExistence type="predicted"/>
<feature type="transmembrane region" description="Helical" evidence="1">
    <location>
        <begin position="264"/>
        <end position="285"/>
    </location>
</feature>
<feature type="transmembrane region" description="Helical" evidence="1">
    <location>
        <begin position="7"/>
        <end position="25"/>
    </location>
</feature>
<protein>
    <submittedName>
        <fullName evidence="2">YedE-related selenium metabolism membrane protein</fullName>
    </submittedName>
</protein>
<keyword evidence="1" id="KW-0812">Transmembrane</keyword>
<dbReference type="InterPro" id="IPR026366">
    <property type="entry name" value="Seleno_YedE"/>
</dbReference>
<dbReference type="EMBL" id="PKLF01000010">
    <property type="protein sequence ID" value="MBE8613222.1"/>
    <property type="molecule type" value="Genomic_DNA"/>
</dbReference>
<comment type="caution">
    <text evidence="2">The sequence shown here is derived from an EMBL/GenBank/DDBJ whole genome shotgun (WGS) entry which is preliminary data.</text>
</comment>
<gene>
    <name evidence="2" type="ORF">CYG68_12515</name>
</gene>
<dbReference type="RefSeq" id="WP_153642169.1">
    <property type="nucleotide sequence ID" value="NZ_CP070407.1"/>
</dbReference>
<evidence type="ECO:0000313" key="3">
    <source>
        <dbReference type="Proteomes" id="UP000650477"/>
    </source>
</evidence>
<feature type="transmembrane region" description="Helical" evidence="1">
    <location>
        <begin position="87"/>
        <end position="110"/>
    </location>
</feature>
<name>A0A8I0Q018_MORMO</name>
<keyword evidence="1" id="KW-1133">Transmembrane helix</keyword>
<feature type="transmembrane region" description="Helical" evidence="1">
    <location>
        <begin position="329"/>
        <end position="348"/>
    </location>
</feature>
<dbReference type="AlphaFoldDB" id="A0A8I0Q018"/>
<feature type="transmembrane region" description="Helical" evidence="1">
    <location>
        <begin position="297"/>
        <end position="317"/>
    </location>
</feature>
<evidence type="ECO:0000256" key="1">
    <source>
        <dbReference type="SAM" id="Phobius"/>
    </source>
</evidence>
<sequence length="359" mass="37481">MSATKIIIIISGIIIGISAVLLGIYGNPPNMGVCVACFIRDSAGSMGLHNTETVQYLRPEIFGFILGSFGAAVIFKEFQSKAGSAPVIRFTLGFLMMAGCLVFLGCPLRMILRIGAGDLNAVVGLFGLVAGIGIGSLFIKKGFSLPRNYQQSAAEGLILPAVCLVLFVLFIIDSSIFKSSVKGPGAAHAPVWMAITAGLIIGVIIQRTRFCFIGMAKNIFLSRNYTMAIGVLALLLVVIAGNMLTGKINIGFDNQPIAHNDGLWNFLSMSLVGLCGVFITGCPLRQLANAGQGNTDAAVSVLGMLTGAAFAHNFSYASSPAGVTENGKLVVIIGLVLTIAVGIIYTRLANKKSGAENAA</sequence>
<feature type="transmembrane region" description="Helical" evidence="1">
    <location>
        <begin position="56"/>
        <end position="75"/>
    </location>
</feature>
<accession>A0A8I0Q018</accession>
<dbReference type="InterPro" id="IPR007272">
    <property type="entry name" value="Sulf_transp_TsuA/YedE"/>
</dbReference>
<feature type="transmembrane region" description="Helical" evidence="1">
    <location>
        <begin position="187"/>
        <end position="205"/>
    </location>
</feature>
<dbReference type="Proteomes" id="UP000650477">
    <property type="component" value="Unassembled WGS sequence"/>
</dbReference>
<feature type="transmembrane region" description="Helical" evidence="1">
    <location>
        <begin position="152"/>
        <end position="172"/>
    </location>
</feature>
<feature type="transmembrane region" description="Helical" evidence="1">
    <location>
        <begin position="225"/>
        <end position="244"/>
    </location>
</feature>
<organism evidence="2 3">
    <name type="scientific">Morganella morganii</name>
    <name type="common">Proteus morganii</name>
    <dbReference type="NCBI Taxonomy" id="582"/>
    <lineage>
        <taxon>Bacteria</taxon>
        <taxon>Pseudomonadati</taxon>
        <taxon>Pseudomonadota</taxon>
        <taxon>Gammaproteobacteria</taxon>
        <taxon>Enterobacterales</taxon>
        <taxon>Morganellaceae</taxon>
        <taxon>Morganella</taxon>
    </lineage>
</organism>
<dbReference type="Pfam" id="PF04143">
    <property type="entry name" value="Sulf_transp"/>
    <property type="match status" value="1"/>
</dbReference>
<evidence type="ECO:0000313" key="2">
    <source>
        <dbReference type="EMBL" id="MBE8613222.1"/>
    </source>
</evidence>
<reference evidence="2" key="1">
    <citation type="submission" date="2017-12" db="EMBL/GenBank/DDBJ databases">
        <title>Genome sequencing and analysis.</title>
        <authorList>
            <person name="Huang Y.-T."/>
        </authorList>
    </citation>
    <scope>NUCLEOTIDE SEQUENCE</scope>
    <source>
        <strain evidence="2">VGH116</strain>
    </source>
</reference>
<dbReference type="NCBIfam" id="TIGR04112">
    <property type="entry name" value="seleno_YedE"/>
    <property type="match status" value="1"/>
</dbReference>
<keyword evidence="1" id="KW-0472">Membrane</keyword>
<feature type="transmembrane region" description="Helical" evidence="1">
    <location>
        <begin position="122"/>
        <end position="140"/>
    </location>
</feature>